<reference evidence="3" key="1">
    <citation type="submission" date="2023-07" db="EMBL/GenBank/DDBJ databases">
        <title>Whole genome shotgun sequence of Streptomyces nojiriensis NBRC 13794.</title>
        <authorList>
            <person name="Komaki H."/>
            <person name="Tamura T."/>
        </authorList>
    </citation>
    <scope>NUCLEOTIDE SEQUENCE [LARGE SCALE GENOMIC DNA]</scope>
    <source>
        <strain evidence="3">NBRC 13794</strain>
    </source>
</reference>
<feature type="domain" description="Luciferase" evidence="1">
    <location>
        <begin position="72"/>
        <end position="136"/>
    </location>
</feature>
<organism evidence="2 3">
    <name type="scientific">Streptomyces nojiriensis</name>
    <dbReference type="NCBI Taxonomy" id="66374"/>
    <lineage>
        <taxon>Bacteria</taxon>
        <taxon>Bacillati</taxon>
        <taxon>Actinomycetota</taxon>
        <taxon>Actinomycetes</taxon>
        <taxon>Kitasatosporales</taxon>
        <taxon>Streptomycetaceae</taxon>
        <taxon>Streptomyces</taxon>
    </lineage>
</organism>
<dbReference type="InterPro" id="IPR040841">
    <property type="entry name" value="Luciferase_dom"/>
</dbReference>
<evidence type="ECO:0000259" key="1">
    <source>
        <dbReference type="Pfam" id="PF17648"/>
    </source>
</evidence>
<keyword evidence="3" id="KW-1185">Reference proteome</keyword>
<sequence length="151" mass="16395">MRLPERPGPRPATSATVPHQQLTHNSAYHVQRRLLHRCEELAGVEVSATRVSVPGAVGLHLTQAGEHGRPLEFAHAHPSYDGSWHVSLPAAEAASVVEAGWGEYHPLAGDRLPRGTVLLFAPRDAEESDVCFDVLKSAHAFASRTMRGSRD</sequence>
<name>A0ABQ3SYN0_9ACTN</name>
<gene>
    <name evidence="2" type="ORF">Snoj_71610</name>
</gene>
<proteinExistence type="predicted"/>
<accession>A0ABQ3SYN0</accession>
<evidence type="ECO:0000313" key="2">
    <source>
        <dbReference type="EMBL" id="GHI73243.1"/>
    </source>
</evidence>
<dbReference type="Pfam" id="PF17648">
    <property type="entry name" value="Luciferase"/>
    <property type="match status" value="1"/>
</dbReference>
<dbReference type="PANTHER" id="PTHR38695:SF1">
    <property type="entry name" value="AMINO ACID PERMEASE_ SLC12A DOMAIN-CONTAINING PROTEIN"/>
    <property type="match status" value="1"/>
</dbReference>
<dbReference type="Proteomes" id="UP000613974">
    <property type="component" value="Unassembled WGS sequence"/>
</dbReference>
<protein>
    <recommendedName>
        <fullName evidence="1">Luciferase domain-containing protein</fullName>
    </recommendedName>
</protein>
<dbReference type="InterPro" id="IPR048273">
    <property type="entry name" value="Luciferase"/>
</dbReference>
<dbReference type="EMBL" id="BNEC01000005">
    <property type="protein sequence ID" value="GHI73243.1"/>
    <property type="molecule type" value="Genomic_DNA"/>
</dbReference>
<dbReference type="GeneID" id="95591485"/>
<dbReference type="RefSeq" id="WP_189738475.1">
    <property type="nucleotide sequence ID" value="NZ_BMRL01000006.1"/>
</dbReference>
<comment type="caution">
    <text evidence="2">The sequence shown here is derived from an EMBL/GenBank/DDBJ whole genome shotgun (WGS) entry which is preliminary data.</text>
</comment>
<evidence type="ECO:0000313" key="3">
    <source>
        <dbReference type="Proteomes" id="UP000613974"/>
    </source>
</evidence>
<dbReference type="PANTHER" id="PTHR38695">
    <property type="entry name" value="AMINO ACID PERMEASE_ SLC12A DOMAIN-CONTAINING PROTEIN"/>
    <property type="match status" value="1"/>
</dbReference>